<keyword evidence="1" id="KW-0812">Transmembrane</keyword>
<keyword evidence="1" id="KW-0472">Membrane</keyword>
<name>A0A1M5B4T5_9GAMM</name>
<keyword evidence="3" id="KW-1185">Reference proteome</keyword>
<feature type="transmembrane region" description="Helical" evidence="1">
    <location>
        <begin position="36"/>
        <end position="57"/>
    </location>
</feature>
<evidence type="ECO:0000313" key="2">
    <source>
        <dbReference type="EMBL" id="SHF37513.1"/>
    </source>
</evidence>
<dbReference type="Pfam" id="PF20327">
    <property type="entry name" value="DUF6622"/>
    <property type="match status" value="1"/>
</dbReference>
<feature type="transmembrane region" description="Helical" evidence="1">
    <location>
        <begin position="63"/>
        <end position="82"/>
    </location>
</feature>
<protein>
    <submittedName>
        <fullName evidence="2">Uncharacterized protein</fullName>
    </submittedName>
</protein>
<proteinExistence type="predicted"/>
<dbReference type="RefSeq" id="WP_072839397.1">
    <property type="nucleotide sequence ID" value="NZ_FQVF01000007.1"/>
</dbReference>
<dbReference type="OrthoDB" id="3034721at2"/>
<evidence type="ECO:0000313" key="3">
    <source>
        <dbReference type="Proteomes" id="UP000184517"/>
    </source>
</evidence>
<feature type="transmembrane region" description="Helical" evidence="1">
    <location>
        <begin position="6"/>
        <end position="24"/>
    </location>
</feature>
<sequence length="168" mass="18928">MLDIVTHTPIWVWLLLSFLLYLGVKQSRDRKVPKNKAFILPIVMIVFSLHGVISSFGGAFDSLLFWSVSFIATLLVGVLIFPSQQTRFDESIQCYFIKGSWRPLFLILGIFTIKYTVGVMEGMQSSFLTMSSVVDGLSLLYGVFSGVFAARSVRLWRLSRPTQAYSSP</sequence>
<reference evidence="3" key="1">
    <citation type="submission" date="2016-11" db="EMBL/GenBank/DDBJ databases">
        <authorList>
            <person name="Varghese N."/>
            <person name="Submissions S."/>
        </authorList>
    </citation>
    <scope>NUCLEOTIDE SEQUENCE [LARGE SCALE GENOMIC DNA]</scope>
    <source>
        <strain evidence="3">DSM 16579</strain>
    </source>
</reference>
<organism evidence="2 3">
    <name type="scientific">Marinomonas polaris DSM 16579</name>
    <dbReference type="NCBI Taxonomy" id="1122206"/>
    <lineage>
        <taxon>Bacteria</taxon>
        <taxon>Pseudomonadati</taxon>
        <taxon>Pseudomonadota</taxon>
        <taxon>Gammaproteobacteria</taxon>
        <taxon>Oceanospirillales</taxon>
        <taxon>Oceanospirillaceae</taxon>
        <taxon>Marinomonas</taxon>
    </lineage>
</organism>
<dbReference type="AlphaFoldDB" id="A0A1M5B4T5"/>
<feature type="transmembrane region" description="Helical" evidence="1">
    <location>
        <begin position="126"/>
        <end position="150"/>
    </location>
</feature>
<evidence type="ECO:0000256" key="1">
    <source>
        <dbReference type="SAM" id="Phobius"/>
    </source>
</evidence>
<accession>A0A1M5B4T5</accession>
<dbReference type="Proteomes" id="UP000184517">
    <property type="component" value="Unassembled WGS sequence"/>
</dbReference>
<dbReference type="EMBL" id="FQVF01000007">
    <property type="protein sequence ID" value="SHF37513.1"/>
    <property type="molecule type" value="Genomic_DNA"/>
</dbReference>
<gene>
    <name evidence="2" type="ORF">SAMN02745753_01826</name>
</gene>
<keyword evidence="1" id="KW-1133">Transmembrane helix</keyword>
<dbReference type="InterPro" id="IPR046730">
    <property type="entry name" value="DUF6622"/>
</dbReference>
<feature type="transmembrane region" description="Helical" evidence="1">
    <location>
        <begin position="103"/>
        <end position="120"/>
    </location>
</feature>
<dbReference type="STRING" id="1122206.SAMN02745753_01826"/>